<evidence type="ECO:0000256" key="6">
    <source>
        <dbReference type="ARBA" id="ARBA00022989"/>
    </source>
</evidence>
<evidence type="ECO:0000256" key="9">
    <source>
        <dbReference type="SAM" id="Phobius"/>
    </source>
</evidence>
<dbReference type="GO" id="GO:0010043">
    <property type="term" value="P:response to zinc ion"/>
    <property type="evidence" value="ECO:0007669"/>
    <property type="project" value="TreeGrafter"/>
</dbReference>
<evidence type="ECO:0000313" key="10">
    <source>
        <dbReference type="EMBL" id="SFG41708.1"/>
    </source>
</evidence>
<dbReference type="AlphaFoldDB" id="A0A1I2RMD6"/>
<sequence length="295" mass="31341">MNHFWIILTGALVASACGFLGCFLILRRMAMVGDAISHAVLPGIAVAFLLSGSRESLPMLLGAAAFGLLCTFLIQTLRRRGVQNDAAISISFTALFAVGVVLISLYSRQVDLDLDCVLYGEIAYVPWDVLMVGETAIGPKAVWVNGFAFVLALTVIGLFYKQFKICAFDPQMAAAIGIPVALFHYLLMGLVSITTVSAFESVGAILVVAMLIVPGATAYLLTDRLGRMLGLSVLIGTLSAALGYVLAVWLDVSIAGAMTVAAALLFLLAFLFSPLHGIVTRRLILRRLKAAGAEK</sequence>
<feature type="transmembrane region" description="Helical" evidence="9">
    <location>
        <begin position="56"/>
        <end position="74"/>
    </location>
</feature>
<evidence type="ECO:0000256" key="8">
    <source>
        <dbReference type="RuleBase" id="RU003943"/>
    </source>
</evidence>
<evidence type="ECO:0000256" key="4">
    <source>
        <dbReference type="ARBA" id="ARBA00022475"/>
    </source>
</evidence>
<dbReference type="InterPro" id="IPR037294">
    <property type="entry name" value="ABC_BtuC-like"/>
</dbReference>
<evidence type="ECO:0000256" key="7">
    <source>
        <dbReference type="ARBA" id="ARBA00023136"/>
    </source>
</evidence>
<keyword evidence="7 9" id="KW-0472">Membrane</keyword>
<dbReference type="EMBL" id="FOOK01000032">
    <property type="protein sequence ID" value="SFG41708.1"/>
    <property type="molecule type" value="Genomic_DNA"/>
</dbReference>
<evidence type="ECO:0000256" key="5">
    <source>
        <dbReference type="ARBA" id="ARBA00022692"/>
    </source>
</evidence>
<accession>A0A1I2RMD6</accession>
<dbReference type="RefSeq" id="WP_092040547.1">
    <property type="nucleotide sequence ID" value="NZ_FOOK01000032.1"/>
</dbReference>
<dbReference type="OrthoDB" id="9788905at2"/>
<dbReference type="STRING" id="201973.SAMN04488025_13213"/>
<evidence type="ECO:0000256" key="1">
    <source>
        <dbReference type="ARBA" id="ARBA00004651"/>
    </source>
</evidence>
<keyword evidence="4" id="KW-1003">Cell membrane</keyword>
<protein>
    <submittedName>
        <fullName evidence="10">Manganese/zinc/iron transport system permease protein</fullName>
    </submittedName>
</protein>
<feature type="transmembrane region" description="Helical" evidence="9">
    <location>
        <begin position="141"/>
        <end position="160"/>
    </location>
</feature>
<feature type="transmembrane region" description="Helical" evidence="9">
    <location>
        <begin position="86"/>
        <end position="106"/>
    </location>
</feature>
<keyword evidence="5 8" id="KW-0812">Transmembrane</keyword>
<feature type="transmembrane region" description="Helical" evidence="9">
    <location>
        <begin position="172"/>
        <end position="196"/>
    </location>
</feature>
<dbReference type="CDD" id="cd06550">
    <property type="entry name" value="TM_ABC_iron-siderophores_like"/>
    <property type="match status" value="1"/>
</dbReference>
<dbReference type="GO" id="GO:0043190">
    <property type="term" value="C:ATP-binding cassette (ABC) transporter complex"/>
    <property type="evidence" value="ECO:0007669"/>
    <property type="project" value="InterPro"/>
</dbReference>
<dbReference type="Proteomes" id="UP000198661">
    <property type="component" value="Unassembled WGS sequence"/>
</dbReference>
<dbReference type="Gene3D" id="1.10.3470.10">
    <property type="entry name" value="ABC transporter involved in vitamin B12 uptake, BtuC"/>
    <property type="match status" value="1"/>
</dbReference>
<dbReference type="InterPro" id="IPR001626">
    <property type="entry name" value="ABC_TroCD"/>
</dbReference>
<dbReference type="GO" id="GO:0055085">
    <property type="term" value="P:transmembrane transport"/>
    <property type="evidence" value="ECO:0007669"/>
    <property type="project" value="InterPro"/>
</dbReference>
<evidence type="ECO:0000313" key="11">
    <source>
        <dbReference type="Proteomes" id="UP000198661"/>
    </source>
</evidence>
<feature type="transmembrane region" description="Helical" evidence="9">
    <location>
        <begin position="6"/>
        <end position="26"/>
    </location>
</feature>
<proteinExistence type="inferred from homology"/>
<reference evidence="11" key="1">
    <citation type="submission" date="2016-10" db="EMBL/GenBank/DDBJ databases">
        <authorList>
            <person name="Varghese N."/>
            <person name="Submissions S."/>
        </authorList>
    </citation>
    <scope>NUCLEOTIDE SEQUENCE [LARGE SCALE GENOMIC DNA]</scope>
    <source>
        <strain evidence="11">DSM 44945</strain>
    </source>
</reference>
<name>A0A1I2RMD6_9BACL</name>
<dbReference type="Pfam" id="PF00950">
    <property type="entry name" value="ABC-3"/>
    <property type="match status" value="1"/>
</dbReference>
<dbReference type="SUPFAM" id="SSF81345">
    <property type="entry name" value="ABC transporter involved in vitamin B12 uptake, BtuC"/>
    <property type="match status" value="1"/>
</dbReference>
<comment type="similarity">
    <text evidence="2 8">Belongs to the ABC-3 integral membrane protein family.</text>
</comment>
<evidence type="ECO:0000256" key="2">
    <source>
        <dbReference type="ARBA" id="ARBA00008034"/>
    </source>
</evidence>
<dbReference type="PANTHER" id="PTHR30477">
    <property type="entry name" value="ABC-TRANSPORTER METAL-BINDING PROTEIN"/>
    <property type="match status" value="1"/>
</dbReference>
<keyword evidence="11" id="KW-1185">Reference proteome</keyword>
<feature type="transmembrane region" description="Helical" evidence="9">
    <location>
        <begin position="202"/>
        <end position="221"/>
    </location>
</feature>
<keyword evidence="3 8" id="KW-0813">Transport</keyword>
<feature type="transmembrane region" description="Helical" evidence="9">
    <location>
        <begin position="228"/>
        <end position="250"/>
    </location>
</feature>
<comment type="subcellular location">
    <subcellularLocation>
        <location evidence="1 8">Cell membrane</location>
        <topology evidence="1 8">Multi-pass membrane protein</topology>
    </subcellularLocation>
</comment>
<evidence type="ECO:0000256" key="3">
    <source>
        <dbReference type="ARBA" id="ARBA00022448"/>
    </source>
</evidence>
<feature type="transmembrane region" description="Helical" evidence="9">
    <location>
        <begin position="256"/>
        <end position="279"/>
    </location>
</feature>
<organism evidence="10 11">
    <name type="scientific">Planifilum fulgidum</name>
    <dbReference type="NCBI Taxonomy" id="201973"/>
    <lineage>
        <taxon>Bacteria</taxon>
        <taxon>Bacillati</taxon>
        <taxon>Bacillota</taxon>
        <taxon>Bacilli</taxon>
        <taxon>Bacillales</taxon>
        <taxon>Thermoactinomycetaceae</taxon>
        <taxon>Planifilum</taxon>
    </lineage>
</organism>
<dbReference type="PANTHER" id="PTHR30477:SF8">
    <property type="entry name" value="METAL TRANSPORT SYSTEM MEMBRANE PROTEIN CT_070-RELATED"/>
    <property type="match status" value="1"/>
</dbReference>
<feature type="transmembrane region" description="Helical" evidence="9">
    <location>
        <begin position="31"/>
        <end position="50"/>
    </location>
</feature>
<keyword evidence="6 9" id="KW-1133">Transmembrane helix</keyword>
<gene>
    <name evidence="10" type="ORF">SAMN04488025_13213</name>
</gene>